<evidence type="ECO:0000313" key="4">
    <source>
        <dbReference type="EMBL" id="ALG73893.1"/>
    </source>
</evidence>
<dbReference type="PANTHER" id="PTHR48081:SF8">
    <property type="entry name" value="ALPHA_BETA HYDROLASE FOLD-3 DOMAIN-CONTAINING PROTEIN-RELATED"/>
    <property type="match status" value="1"/>
</dbReference>
<name>A0AAC8W2J1_9PROT</name>
<reference evidence="5" key="1">
    <citation type="submission" date="2015-12" db="EMBL/GenBank/DDBJ databases">
        <title>Complete Genome Sequence of Azospirillum thiophilum BV-S.</title>
        <authorList>
            <person name="Fomenkov A."/>
            <person name="Vincze T."/>
            <person name="Grabovich M."/>
            <person name="Dubinina G."/>
            <person name="Orlova M."/>
            <person name="Belousova E."/>
            <person name="Roberts R.J."/>
        </authorList>
    </citation>
    <scope>NUCLEOTIDE SEQUENCE [LARGE SCALE GENOMIC DNA]</scope>
    <source>
        <strain evidence="5">BV-S</strain>
    </source>
</reference>
<feature type="domain" description="Alpha/beta hydrolase fold-3" evidence="3">
    <location>
        <begin position="86"/>
        <end position="297"/>
    </location>
</feature>
<protein>
    <recommendedName>
        <fullName evidence="3">Alpha/beta hydrolase fold-3 domain-containing protein</fullName>
    </recommendedName>
</protein>
<dbReference type="PROSITE" id="PS01173">
    <property type="entry name" value="LIPASE_GDXG_HIS"/>
    <property type="match status" value="1"/>
</dbReference>
<dbReference type="GO" id="GO:0016787">
    <property type="term" value="F:hydrolase activity"/>
    <property type="evidence" value="ECO:0007669"/>
    <property type="project" value="UniProtKB-KW"/>
</dbReference>
<dbReference type="InterPro" id="IPR002168">
    <property type="entry name" value="Lipase_GDXG_HIS_AS"/>
</dbReference>
<accession>A0AAC8W2J1</accession>
<gene>
    <name evidence="4" type="ORF">AL072_22350</name>
</gene>
<evidence type="ECO:0000256" key="2">
    <source>
        <dbReference type="ARBA" id="ARBA00022801"/>
    </source>
</evidence>
<reference evidence="4 5" key="2">
    <citation type="journal article" date="2016" name="Genome Announc.">
        <title>Complete Genome Sequence of a Strain of Azospirillum thiophilum Isolated from a Sulfide Spring.</title>
        <authorList>
            <person name="Fomenkov A."/>
            <person name="Vincze T."/>
            <person name="Grabovich M."/>
            <person name="Anton B.P."/>
            <person name="Dubinina G."/>
            <person name="Orlova M."/>
            <person name="Belousova E."/>
            <person name="Roberts R.J."/>
        </authorList>
    </citation>
    <scope>NUCLEOTIDE SEQUENCE [LARGE SCALE GENOMIC DNA]</scope>
    <source>
        <strain evidence="4 5">BV-S</strain>
    </source>
</reference>
<comment type="similarity">
    <text evidence="1">Belongs to the 'GDXG' lipolytic enzyme family.</text>
</comment>
<dbReference type="Pfam" id="PF07859">
    <property type="entry name" value="Abhydrolase_3"/>
    <property type="match status" value="1"/>
</dbReference>
<dbReference type="EMBL" id="CP012403">
    <property type="protein sequence ID" value="ALG73893.1"/>
    <property type="molecule type" value="Genomic_DNA"/>
</dbReference>
<dbReference type="Proteomes" id="UP000069935">
    <property type="component" value="Chromosome 3"/>
</dbReference>
<dbReference type="RefSeq" id="WP_045584377.1">
    <property type="nucleotide sequence ID" value="NZ_CP012403.1"/>
</dbReference>
<keyword evidence="2" id="KW-0378">Hydrolase</keyword>
<organism evidence="4 5">
    <name type="scientific">Azospirillum thiophilum</name>
    <dbReference type="NCBI Taxonomy" id="528244"/>
    <lineage>
        <taxon>Bacteria</taxon>
        <taxon>Pseudomonadati</taxon>
        <taxon>Pseudomonadota</taxon>
        <taxon>Alphaproteobacteria</taxon>
        <taxon>Rhodospirillales</taxon>
        <taxon>Azospirillaceae</taxon>
        <taxon>Azospirillum</taxon>
    </lineage>
</organism>
<dbReference type="AlphaFoldDB" id="A0AAC8W2J1"/>
<dbReference type="Gene3D" id="3.40.50.1820">
    <property type="entry name" value="alpha/beta hydrolase"/>
    <property type="match status" value="1"/>
</dbReference>
<evidence type="ECO:0000259" key="3">
    <source>
        <dbReference type="Pfam" id="PF07859"/>
    </source>
</evidence>
<dbReference type="PANTHER" id="PTHR48081">
    <property type="entry name" value="AB HYDROLASE SUPERFAMILY PROTEIN C4A8.06C"/>
    <property type="match status" value="1"/>
</dbReference>
<dbReference type="KEGG" id="ati:AL072_22350"/>
<dbReference type="InterPro" id="IPR013094">
    <property type="entry name" value="AB_hydrolase_3"/>
</dbReference>
<proteinExistence type="inferred from homology"/>
<evidence type="ECO:0000256" key="1">
    <source>
        <dbReference type="ARBA" id="ARBA00010515"/>
    </source>
</evidence>
<evidence type="ECO:0000313" key="5">
    <source>
        <dbReference type="Proteomes" id="UP000069935"/>
    </source>
</evidence>
<dbReference type="InterPro" id="IPR029058">
    <property type="entry name" value="AB_hydrolase_fold"/>
</dbReference>
<sequence>MPVNPDIAAFLALAAGGREDGRVKPMHALPPAEARLAFERTSRMMDPGGEPVGRVEDLSIPARDGAVLPARLYAADPAAAVPAPVLLFFHGGGYVVGSLESHDGLCRAIASKSGVAVLSVGYRLAPEHRFPTAFDDALDALDWLGRTGAGLGLDSGRLAVGGDSVGGSLAAAISLRAATDPGLPRPRLQVLIYPVTDATADTASLHRYGEGHLLERATLDWFYRQYSREEADRRDGRFSPLLAELPPGVASSLAPVLLVLAECDPLVDEGIAFGRKLAAAGVDIDVRVHAGMTHDFLRMGALVDEAEEAQDLIADALVRYLGASG</sequence>
<dbReference type="SUPFAM" id="SSF53474">
    <property type="entry name" value="alpha/beta-Hydrolases"/>
    <property type="match status" value="1"/>
</dbReference>
<dbReference type="InterPro" id="IPR050300">
    <property type="entry name" value="GDXG_lipolytic_enzyme"/>
</dbReference>
<keyword evidence="5" id="KW-1185">Reference proteome</keyword>